<evidence type="ECO:0000313" key="3">
    <source>
        <dbReference type="EMBL" id="XCB31217.1"/>
    </source>
</evidence>
<feature type="signal peptide" evidence="2">
    <location>
        <begin position="1"/>
        <end position="20"/>
    </location>
</feature>
<organism evidence="3">
    <name type="scientific">Tunturiibacter psychrotolerans</name>
    <dbReference type="NCBI Taxonomy" id="3069686"/>
    <lineage>
        <taxon>Bacteria</taxon>
        <taxon>Pseudomonadati</taxon>
        <taxon>Acidobacteriota</taxon>
        <taxon>Terriglobia</taxon>
        <taxon>Terriglobales</taxon>
        <taxon>Acidobacteriaceae</taxon>
        <taxon>Tunturiibacter</taxon>
    </lineage>
</organism>
<dbReference type="Gene3D" id="3.30.1330.40">
    <property type="entry name" value="RutC-like"/>
    <property type="match status" value="1"/>
</dbReference>
<dbReference type="PANTHER" id="PTHR11803">
    <property type="entry name" value="2-IMINOBUTANOATE/2-IMINOPROPANOATE DEAMINASE RIDA"/>
    <property type="match status" value="1"/>
</dbReference>
<dbReference type="KEGG" id="tpsc:RBB77_12160"/>
<dbReference type="SUPFAM" id="SSF55298">
    <property type="entry name" value="YjgF-like"/>
    <property type="match status" value="1"/>
</dbReference>
<dbReference type="RefSeq" id="WP_353062059.1">
    <property type="nucleotide sequence ID" value="NZ_CP132942.1"/>
</dbReference>
<dbReference type="InterPro" id="IPR006175">
    <property type="entry name" value="YjgF/YER057c/UK114"/>
</dbReference>
<dbReference type="GO" id="GO:0019239">
    <property type="term" value="F:deaminase activity"/>
    <property type="evidence" value="ECO:0007669"/>
    <property type="project" value="TreeGrafter"/>
</dbReference>
<comment type="similarity">
    <text evidence="1">Belongs to the RutC family.</text>
</comment>
<dbReference type="PANTHER" id="PTHR11803:SF58">
    <property type="entry name" value="PROTEIN HMF1-RELATED"/>
    <property type="match status" value="1"/>
</dbReference>
<gene>
    <name evidence="3" type="ORF">RBB77_12160</name>
</gene>
<keyword evidence="3" id="KW-0378">Hydrolase</keyword>
<accession>A0AAU7ZJJ2</accession>
<evidence type="ECO:0000256" key="1">
    <source>
        <dbReference type="ARBA" id="ARBA00010552"/>
    </source>
</evidence>
<protein>
    <submittedName>
        <fullName evidence="3">RidA family protein</fullName>
        <ecNumber evidence="3">3.5.-.-</ecNumber>
    </submittedName>
</protein>
<feature type="chain" id="PRO_5043896738" evidence="2">
    <location>
        <begin position="21"/>
        <end position="159"/>
    </location>
</feature>
<dbReference type="GO" id="GO:0005829">
    <property type="term" value="C:cytosol"/>
    <property type="evidence" value="ECO:0007669"/>
    <property type="project" value="TreeGrafter"/>
</dbReference>
<evidence type="ECO:0000256" key="2">
    <source>
        <dbReference type="SAM" id="SignalP"/>
    </source>
</evidence>
<reference evidence="3" key="2">
    <citation type="journal article" date="2024" name="Environ. Microbiol.">
        <title>Genome analysis and description of Tunturibacter gen. nov. expands the diversity of Terriglobia in tundra soils.</title>
        <authorList>
            <person name="Messyasz A."/>
            <person name="Mannisto M.K."/>
            <person name="Kerkhof L.J."/>
            <person name="Haggblom M.M."/>
        </authorList>
    </citation>
    <scope>NUCLEOTIDE SEQUENCE</scope>
    <source>
        <strain evidence="3">X5P6</strain>
    </source>
</reference>
<dbReference type="CDD" id="cd00448">
    <property type="entry name" value="YjgF_YER057c_UK114_family"/>
    <property type="match status" value="1"/>
</dbReference>
<proteinExistence type="inferred from homology"/>
<dbReference type="InterPro" id="IPR035959">
    <property type="entry name" value="RutC-like_sf"/>
</dbReference>
<dbReference type="AlphaFoldDB" id="A0AAU7ZJJ2"/>
<reference evidence="3" key="1">
    <citation type="submission" date="2023-08" db="EMBL/GenBank/DDBJ databases">
        <authorList>
            <person name="Messyasz A."/>
            <person name="Mannisto M.K."/>
            <person name="Kerkhof L.J."/>
            <person name="Haggblom M."/>
        </authorList>
    </citation>
    <scope>NUCLEOTIDE SEQUENCE</scope>
    <source>
        <strain evidence="3">X5P6</strain>
    </source>
</reference>
<dbReference type="EC" id="3.5.-.-" evidence="3"/>
<dbReference type="Pfam" id="PF01042">
    <property type="entry name" value="Ribonuc_L-PSP"/>
    <property type="match status" value="1"/>
</dbReference>
<keyword evidence="2" id="KW-0732">Signal</keyword>
<sequence length="159" mass="16953">MRFARLWILGSFVAGTLALAQNGAAARPDVQFKNSSDISSPAGYSHAVVVNSGKIVFLSGQVGLDKHGEMVGKDDFHAQVAQVFANLRSALSAAGATPSDLVKLNYYIVGLNHDKLVAIRDVRDQMINKEHPPASTLAGVQTLFREDALIEVEAVAVIP</sequence>
<dbReference type="EMBL" id="CP132942">
    <property type="protein sequence ID" value="XCB31217.1"/>
    <property type="molecule type" value="Genomic_DNA"/>
</dbReference>
<name>A0AAU7ZJJ2_9BACT</name>